<name>A0AA40FZY3_9HYME</name>
<keyword evidence="2" id="KW-1185">Reference proteome</keyword>
<comment type="caution">
    <text evidence="1">The sequence shown here is derived from an EMBL/GenBank/DDBJ whole genome shotgun (WGS) entry which is preliminary data.</text>
</comment>
<dbReference type="AlphaFoldDB" id="A0AA40FZY3"/>
<dbReference type="Proteomes" id="UP001177670">
    <property type="component" value="Unassembled WGS sequence"/>
</dbReference>
<organism evidence="1 2">
    <name type="scientific">Melipona bicolor</name>
    <dbReference type="NCBI Taxonomy" id="60889"/>
    <lineage>
        <taxon>Eukaryota</taxon>
        <taxon>Metazoa</taxon>
        <taxon>Ecdysozoa</taxon>
        <taxon>Arthropoda</taxon>
        <taxon>Hexapoda</taxon>
        <taxon>Insecta</taxon>
        <taxon>Pterygota</taxon>
        <taxon>Neoptera</taxon>
        <taxon>Endopterygota</taxon>
        <taxon>Hymenoptera</taxon>
        <taxon>Apocrita</taxon>
        <taxon>Aculeata</taxon>
        <taxon>Apoidea</taxon>
        <taxon>Anthophila</taxon>
        <taxon>Apidae</taxon>
        <taxon>Melipona</taxon>
    </lineage>
</organism>
<gene>
    <name evidence="1" type="ORF">K0M31_002807</name>
</gene>
<sequence>MNRFINKTLPGTNEQFREAPSCASDYFFVVVSGLCRSVSCTGCRYNLSSLFDMLRYLTNDDGTRRRHLMAILQLQIMKWLRIVKQEILEEKKMSQLRIDHAEIIHFLTKVQNRKDSRITRENIEKAKIQRVLISNDRVENTNSPKTLIHVTKSNCNSKCHFQFTIFITDDGEFNPSKVKKEDMYIKIAISEHSSKFVINAKKIFS</sequence>
<reference evidence="1" key="1">
    <citation type="submission" date="2021-10" db="EMBL/GenBank/DDBJ databases">
        <title>Melipona bicolor Genome sequencing and assembly.</title>
        <authorList>
            <person name="Araujo N.S."/>
            <person name="Arias M.C."/>
        </authorList>
    </citation>
    <scope>NUCLEOTIDE SEQUENCE</scope>
    <source>
        <strain evidence="1">USP_2M_L1-L4_2017</strain>
        <tissue evidence="1">Whole body</tissue>
    </source>
</reference>
<evidence type="ECO:0000313" key="2">
    <source>
        <dbReference type="Proteomes" id="UP001177670"/>
    </source>
</evidence>
<protein>
    <submittedName>
        <fullName evidence="1">Uncharacterized protein</fullName>
    </submittedName>
</protein>
<proteinExistence type="predicted"/>
<dbReference type="EMBL" id="JAHYIQ010000010">
    <property type="protein sequence ID" value="KAK1128343.1"/>
    <property type="molecule type" value="Genomic_DNA"/>
</dbReference>
<evidence type="ECO:0000313" key="1">
    <source>
        <dbReference type="EMBL" id="KAK1128343.1"/>
    </source>
</evidence>
<accession>A0AA40FZY3</accession>